<dbReference type="Pfam" id="PF13084">
    <property type="entry name" value="DUF3943"/>
    <property type="match status" value="1"/>
</dbReference>
<accession>A0ABW5Y996</accession>
<feature type="domain" description="DUF3943" evidence="1">
    <location>
        <begin position="107"/>
        <end position="211"/>
    </location>
</feature>
<sequence length="483" mass="54441">MPQTSTFFKSGLKKLLGLSAFLLVGLSIFPSEHVFAQAAINYEQRSIKDTVPKPRGRHINRTKHFGRAAIELGAAEILPWTWDRYLKNADYAHISWKTVGDNLKPNSWTWDDDNFQTNQFGHPFHGSQFYNAFRSNGYTFWQSAPAALVGSYIWESTAENQPPAPNDLINTTFGGIVLGEMTYRLANKMTNTGQTGVRRQLTEIFAFLINPANGVNRILDGKWGKAVPKEKRDSSGITTEIDLGARTFNRDNSNILHNKNYGWYGHAKLLYGTPYKDYDTPFSNITINVEVGKDDSSLVNMVSVYGSLKGWEIKSNEKLQHLLILSADYDFLHNSAFFYGGQSVKANFLSEYDITKNTKITTSFGAGPILLAAIPDPYLRLQHGRDYDYGPGVAFNAGGQLTLLNILTYGIHYQGDWTITENGHPSHYFLHAVSSEVTLNVIKSLAFSIESGYFTLHGVYKDYANVDKRYPYLRLSTRYTMNF</sequence>
<reference evidence="3" key="1">
    <citation type="journal article" date="2019" name="Int. J. Syst. Evol. Microbiol.">
        <title>The Global Catalogue of Microorganisms (GCM) 10K type strain sequencing project: providing services to taxonomists for standard genome sequencing and annotation.</title>
        <authorList>
            <consortium name="The Broad Institute Genomics Platform"/>
            <consortium name="The Broad Institute Genome Sequencing Center for Infectious Disease"/>
            <person name="Wu L."/>
            <person name="Ma J."/>
        </authorList>
    </citation>
    <scope>NUCLEOTIDE SEQUENCE [LARGE SCALE GENOMIC DNA]</scope>
    <source>
        <strain evidence="3">KCTC 22437</strain>
    </source>
</reference>
<name>A0ABW5Y996_9SPHI</name>
<keyword evidence="3" id="KW-1185">Reference proteome</keyword>
<dbReference type="EMBL" id="JBHUPD010000001">
    <property type="protein sequence ID" value="MFD2871549.1"/>
    <property type="molecule type" value="Genomic_DNA"/>
</dbReference>
<evidence type="ECO:0000313" key="2">
    <source>
        <dbReference type="EMBL" id="MFD2871549.1"/>
    </source>
</evidence>
<comment type="caution">
    <text evidence="2">The sequence shown here is derived from an EMBL/GenBank/DDBJ whole genome shotgun (WGS) entry which is preliminary data.</text>
</comment>
<dbReference type="RefSeq" id="WP_377182341.1">
    <property type="nucleotide sequence ID" value="NZ_JBHUPD010000001.1"/>
</dbReference>
<dbReference type="InterPro" id="IPR025079">
    <property type="entry name" value="DUF3943"/>
</dbReference>
<protein>
    <submittedName>
        <fullName evidence="2">DUF3943 domain-containing protein</fullName>
    </submittedName>
</protein>
<dbReference type="Proteomes" id="UP001597557">
    <property type="component" value="Unassembled WGS sequence"/>
</dbReference>
<gene>
    <name evidence="2" type="ORF">ACFS5N_03645</name>
</gene>
<evidence type="ECO:0000259" key="1">
    <source>
        <dbReference type="Pfam" id="PF13084"/>
    </source>
</evidence>
<evidence type="ECO:0000313" key="3">
    <source>
        <dbReference type="Proteomes" id="UP001597557"/>
    </source>
</evidence>
<organism evidence="2 3">
    <name type="scientific">Mucilaginibacter ximonensis</name>
    <dbReference type="NCBI Taxonomy" id="538021"/>
    <lineage>
        <taxon>Bacteria</taxon>
        <taxon>Pseudomonadati</taxon>
        <taxon>Bacteroidota</taxon>
        <taxon>Sphingobacteriia</taxon>
        <taxon>Sphingobacteriales</taxon>
        <taxon>Sphingobacteriaceae</taxon>
        <taxon>Mucilaginibacter</taxon>
    </lineage>
</organism>
<proteinExistence type="predicted"/>